<sequence length="326" mass="37335">MASVYKYRKHSLESAISMLLLTLTLFVIVPLTTSLSTNGSLHRMQQSGKENLTHIREKRRPVDAKTSSILPKRRIPVVKAQTRSRAKLHCNISEINEPENLTLTWTKKTDNNEYVNLTSLQLEELTNNETITVKEDDKRYLAIRKGSDWCLHIRYTLNSDGGSYQCQICHGFPPTKCSTSNVVLKLIEAHAKIIGGPTKFIPSDKELPLRLSCVLVNSIEAPSYIFWYHEDRMINYDLEDGATVREGPQGSELIFPKPNKTHVGNYSCVPSNAQLDSVMVYYGGKDKLIKEWKKLWEIAWMIHLFDPVEMALKKRYQEIMSSICWS</sequence>
<gene>
    <name evidence="2" type="ORF">PHYEVI_LOCUS6056</name>
</gene>
<dbReference type="PANTHER" id="PTHR23279">
    <property type="entry name" value="DEFECTIVE PROBOSCIS EXTENSION RESPONSE DPR -RELATED"/>
    <property type="match status" value="1"/>
</dbReference>
<feature type="domain" description="Ig-like" evidence="1">
    <location>
        <begin position="71"/>
        <end position="183"/>
    </location>
</feature>
<organism evidence="2 3">
    <name type="scientific">Phyllotreta striolata</name>
    <name type="common">Striped flea beetle</name>
    <name type="synonym">Crioceris striolata</name>
    <dbReference type="NCBI Taxonomy" id="444603"/>
    <lineage>
        <taxon>Eukaryota</taxon>
        <taxon>Metazoa</taxon>
        <taxon>Ecdysozoa</taxon>
        <taxon>Arthropoda</taxon>
        <taxon>Hexapoda</taxon>
        <taxon>Insecta</taxon>
        <taxon>Pterygota</taxon>
        <taxon>Neoptera</taxon>
        <taxon>Endopterygota</taxon>
        <taxon>Coleoptera</taxon>
        <taxon>Polyphaga</taxon>
        <taxon>Cucujiformia</taxon>
        <taxon>Chrysomeloidea</taxon>
        <taxon>Chrysomelidae</taxon>
        <taxon>Galerucinae</taxon>
        <taxon>Alticini</taxon>
        <taxon>Phyllotreta</taxon>
    </lineage>
</organism>
<dbReference type="InterPro" id="IPR036179">
    <property type="entry name" value="Ig-like_dom_sf"/>
</dbReference>
<dbReference type="PANTHER" id="PTHR23279:SF37">
    <property type="entry name" value="DEFECTIVE PROBOSCIS EXTENSION RESPONSE 13, ISOFORM B"/>
    <property type="match status" value="1"/>
</dbReference>
<dbReference type="OrthoDB" id="190835at2759"/>
<evidence type="ECO:0000313" key="3">
    <source>
        <dbReference type="Proteomes" id="UP001153712"/>
    </source>
</evidence>
<evidence type="ECO:0000259" key="1">
    <source>
        <dbReference type="PROSITE" id="PS50835"/>
    </source>
</evidence>
<dbReference type="Gene3D" id="2.60.40.10">
    <property type="entry name" value="Immunoglobulins"/>
    <property type="match status" value="2"/>
</dbReference>
<dbReference type="Proteomes" id="UP001153712">
    <property type="component" value="Chromosome 3"/>
</dbReference>
<name>A0A9N9TR92_PHYSR</name>
<dbReference type="PROSITE" id="PS50835">
    <property type="entry name" value="IG_LIKE"/>
    <property type="match status" value="2"/>
</dbReference>
<dbReference type="EMBL" id="OU900096">
    <property type="protein sequence ID" value="CAG9859687.1"/>
    <property type="molecule type" value="Genomic_DNA"/>
</dbReference>
<dbReference type="SUPFAM" id="SSF48726">
    <property type="entry name" value="Immunoglobulin"/>
    <property type="match status" value="2"/>
</dbReference>
<keyword evidence="3" id="KW-1185">Reference proteome</keyword>
<feature type="domain" description="Ig-like" evidence="1">
    <location>
        <begin position="209"/>
        <end position="279"/>
    </location>
</feature>
<evidence type="ECO:0000313" key="2">
    <source>
        <dbReference type="EMBL" id="CAG9859687.1"/>
    </source>
</evidence>
<dbReference type="InterPro" id="IPR007110">
    <property type="entry name" value="Ig-like_dom"/>
</dbReference>
<dbReference type="GO" id="GO:0050808">
    <property type="term" value="P:synapse organization"/>
    <property type="evidence" value="ECO:0007669"/>
    <property type="project" value="TreeGrafter"/>
</dbReference>
<accession>A0A9N9TR92</accession>
<protein>
    <recommendedName>
        <fullName evidence="1">Ig-like domain-containing protein</fullName>
    </recommendedName>
</protein>
<dbReference type="InterPro" id="IPR037448">
    <property type="entry name" value="Zig-8"/>
</dbReference>
<dbReference type="GO" id="GO:0032589">
    <property type="term" value="C:neuron projection membrane"/>
    <property type="evidence" value="ECO:0007669"/>
    <property type="project" value="TreeGrafter"/>
</dbReference>
<proteinExistence type="predicted"/>
<dbReference type="AlphaFoldDB" id="A0A9N9TR92"/>
<reference evidence="2" key="1">
    <citation type="submission" date="2022-01" db="EMBL/GenBank/DDBJ databases">
        <authorList>
            <person name="King R."/>
        </authorList>
    </citation>
    <scope>NUCLEOTIDE SEQUENCE</scope>
</reference>
<dbReference type="InterPro" id="IPR013783">
    <property type="entry name" value="Ig-like_fold"/>
</dbReference>